<dbReference type="AlphaFoldDB" id="A0A850H9T4"/>
<dbReference type="RefSeq" id="WP_176274101.1">
    <property type="nucleotide sequence ID" value="NZ_JABWTA010000001.1"/>
</dbReference>
<dbReference type="Pfam" id="PF02810">
    <property type="entry name" value="SEC-C"/>
    <property type="match status" value="1"/>
</dbReference>
<accession>A0A850H9T4</accession>
<dbReference type="InterPro" id="IPR004027">
    <property type="entry name" value="SEC_C_motif"/>
</dbReference>
<keyword evidence="2" id="KW-1185">Reference proteome</keyword>
<dbReference type="EMBL" id="JABWTA010000001">
    <property type="protein sequence ID" value="NVE95927.1"/>
    <property type="molecule type" value="Genomic_DNA"/>
</dbReference>
<comment type="caution">
    <text evidence="1">The sequence shown here is derived from an EMBL/GenBank/DDBJ whole genome shotgun (WGS) entry which is preliminary data.</text>
</comment>
<evidence type="ECO:0000313" key="1">
    <source>
        <dbReference type="EMBL" id="NVE95927.1"/>
    </source>
</evidence>
<reference evidence="1 2" key="1">
    <citation type="submission" date="2020-06" db="EMBL/GenBank/DDBJ databases">
        <title>Altererythrobacter lutimaris sp. nov., a marine bacterium isolated from a tidal flat.</title>
        <authorList>
            <person name="Kim D."/>
            <person name="Yoo Y."/>
            <person name="Kim J.-J."/>
        </authorList>
    </citation>
    <scope>NUCLEOTIDE SEQUENCE [LARGE SCALE GENOMIC DNA]</scope>
    <source>
        <strain evidence="1 2">JGD-16</strain>
    </source>
</reference>
<gene>
    <name evidence="1" type="ORF">HUO12_13565</name>
</gene>
<name>A0A850H9T4_9SPHN</name>
<dbReference type="Proteomes" id="UP000546031">
    <property type="component" value="Unassembled WGS sequence"/>
</dbReference>
<protein>
    <submittedName>
        <fullName evidence="1">SEC-C domain-containing protein</fullName>
    </submittedName>
</protein>
<dbReference type="Gene3D" id="3.10.450.50">
    <property type="match status" value="1"/>
</dbReference>
<dbReference type="SUPFAM" id="SSF103642">
    <property type="entry name" value="Sec-C motif"/>
    <property type="match status" value="1"/>
</dbReference>
<organism evidence="1 2">
    <name type="scientific">Altererythrobacter lutimaris</name>
    <dbReference type="NCBI Taxonomy" id="2743979"/>
    <lineage>
        <taxon>Bacteria</taxon>
        <taxon>Pseudomonadati</taxon>
        <taxon>Pseudomonadota</taxon>
        <taxon>Alphaproteobacteria</taxon>
        <taxon>Sphingomonadales</taxon>
        <taxon>Erythrobacteraceae</taxon>
        <taxon>Altererythrobacter</taxon>
    </lineage>
</organism>
<proteinExistence type="predicted"/>
<evidence type="ECO:0000313" key="2">
    <source>
        <dbReference type="Proteomes" id="UP000546031"/>
    </source>
</evidence>
<sequence length="378" mass="42253">MAILNNPFDEYAPLEPTEQMKRNEICWCRSGRKWKNCHRLRSDKSPLPLSAFNARFYEEAKTTKFCLHPSAPAGCSDTVCAAHTIQKRTGLIALAEDRHVLSARDSSPASGSNLLQKVGIKKASTFYGFCADHDNRTFKPAESADQPNENVAFLLSYRALCFEVYTKKIGLQTLHFCRDNMDRGQAFPEQARIQQLLAASIFSTSLGYAEHLRSKDDWDAALLSGDRSNFSWSFVKFDGLLPIATSGVFIPEFDFEGNQLQALDAPRGSLALLGFNILPISGKTCAVFGWLDKKPQNARFLETLHAVPESHLASALIQFGFDTCDNLFVNPSWWDQLDKEKKTYLERNLRGSTPGSKWPTGLIPNDPPVLELPVIART</sequence>